<feature type="transmembrane region" description="Helical" evidence="1">
    <location>
        <begin position="144"/>
        <end position="165"/>
    </location>
</feature>
<keyword evidence="3" id="KW-1185">Reference proteome</keyword>
<protein>
    <submittedName>
        <fullName evidence="2">Uncharacterized protein</fullName>
    </submittedName>
</protein>
<dbReference type="RefSeq" id="WP_254758640.1">
    <property type="nucleotide sequence ID" value="NZ_JANCLT010000004.1"/>
</dbReference>
<name>A0AA41X4T8_9BACI</name>
<organism evidence="2 3">
    <name type="scientific">Ectobacillus ponti</name>
    <dbReference type="NCBI Taxonomy" id="2961894"/>
    <lineage>
        <taxon>Bacteria</taxon>
        <taxon>Bacillati</taxon>
        <taxon>Bacillota</taxon>
        <taxon>Bacilli</taxon>
        <taxon>Bacillales</taxon>
        <taxon>Bacillaceae</taxon>
        <taxon>Ectobacillus</taxon>
    </lineage>
</organism>
<dbReference type="Proteomes" id="UP001156102">
    <property type="component" value="Unassembled WGS sequence"/>
</dbReference>
<sequence length="227" mass="26386">MNTKQRRTVQDMMRKNLRKEYFYLRRELLLTCPVDLGKLSADPSYAAFDKDGISIYTYSKEAESRMKLVRRHPWSSFRSVKMDQYLTRTELVFQGDTNWVLLLQHKGKELRELLEQYTALTVEEVPRPFWRKVPGYRSNVKRNMYAASLLYAAAAAILLKLLLPYSIEKALFAASIGIMLLGLLCLTIGMIDPTIVLPKLRAKTRENVFYLYSFLAISGFVATFVFW</sequence>
<keyword evidence="1" id="KW-1133">Transmembrane helix</keyword>
<reference evidence="2" key="1">
    <citation type="submission" date="2022-07" db="EMBL/GenBank/DDBJ databases">
        <authorList>
            <person name="Li W.-J."/>
            <person name="Deng Q.-Q."/>
        </authorList>
    </citation>
    <scope>NUCLEOTIDE SEQUENCE</scope>
    <source>
        <strain evidence="2">SYSU M60031</strain>
    </source>
</reference>
<accession>A0AA41X4T8</accession>
<dbReference type="EMBL" id="JANCLT010000004">
    <property type="protein sequence ID" value="MCP8968722.1"/>
    <property type="molecule type" value="Genomic_DNA"/>
</dbReference>
<comment type="caution">
    <text evidence="2">The sequence shown here is derived from an EMBL/GenBank/DDBJ whole genome shotgun (WGS) entry which is preliminary data.</text>
</comment>
<feature type="transmembrane region" description="Helical" evidence="1">
    <location>
        <begin position="209"/>
        <end position="226"/>
    </location>
</feature>
<evidence type="ECO:0000313" key="2">
    <source>
        <dbReference type="EMBL" id="MCP8968722.1"/>
    </source>
</evidence>
<feature type="transmembrane region" description="Helical" evidence="1">
    <location>
        <begin position="171"/>
        <end position="197"/>
    </location>
</feature>
<evidence type="ECO:0000313" key="3">
    <source>
        <dbReference type="Proteomes" id="UP001156102"/>
    </source>
</evidence>
<gene>
    <name evidence="2" type="ORF">NK662_09245</name>
</gene>
<dbReference type="AlphaFoldDB" id="A0AA41X4T8"/>
<keyword evidence="1" id="KW-0472">Membrane</keyword>
<proteinExistence type="predicted"/>
<evidence type="ECO:0000256" key="1">
    <source>
        <dbReference type="SAM" id="Phobius"/>
    </source>
</evidence>
<keyword evidence="1" id="KW-0812">Transmembrane</keyword>